<proteinExistence type="predicted"/>
<dbReference type="GO" id="GO:0016779">
    <property type="term" value="F:nucleotidyltransferase activity"/>
    <property type="evidence" value="ECO:0007669"/>
    <property type="project" value="InterPro"/>
</dbReference>
<dbReference type="Gene3D" id="3.30.460.10">
    <property type="entry name" value="Beta Polymerase, domain 2"/>
    <property type="match status" value="1"/>
</dbReference>
<dbReference type="Pfam" id="PF01909">
    <property type="entry name" value="NTP_transf_2"/>
    <property type="match status" value="1"/>
</dbReference>
<organism evidence="2">
    <name type="scientific">hydrothermal vent metagenome</name>
    <dbReference type="NCBI Taxonomy" id="652676"/>
    <lineage>
        <taxon>unclassified sequences</taxon>
        <taxon>metagenomes</taxon>
        <taxon>ecological metagenomes</taxon>
    </lineage>
</organism>
<evidence type="ECO:0000313" key="2">
    <source>
        <dbReference type="EMBL" id="SFV54634.1"/>
    </source>
</evidence>
<feature type="domain" description="Polymerase nucleotidyl transferase" evidence="1">
    <location>
        <begin position="24"/>
        <end position="80"/>
    </location>
</feature>
<dbReference type="InterPro" id="IPR043519">
    <property type="entry name" value="NT_sf"/>
</dbReference>
<evidence type="ECO:0000259" key="1">
    <source>
        <dbReference type="Pfam" id="PF01909"/>
    </source>
</evidence>
<name>A0A1W1BM62_9ZZZZ</name>
<reference evidence="2" key="1">
    <citation type="submission" date="2016-10" db="EMBL/GenBank/DDBJ databases">
        <authorList>
            <person name="de Groot N.N."/>
        </authorList>
    </citation>
    <scope>NUCLEOTIDE SEQUENCE</scope>
</reference>
<dbReference type="SUPFAM" id="SSF81301">
    <property type="entry name" value="Nucleotidyltransferase"/>
    <property type="match status" value="1"/>
</dbReference>
<dbReference type="CDD" id="cd05403">
    <property type="entry name" value="NT_KNTase_like"/>
    <property type="match status" value="1"/>
</dbReference>
<protein>
    <recommendedName>
        <fullName evidence="1">Polymerase nucleotidyl transferase domain-containing protein</fullName>
    </recommendedName>
</protein>
<dbReference type="InterPro" id="IPR002934">
    <property type="entry name" value="Polymerase_NTP_transf_dom"/>
</dbReference>
<dbReference type="AlphaFoldDB" id="A0A1W1BM62"/>
<sequence>MDVVSVLKKIKPQLENEGFMIDGIVGSYAYGDHTAASDVDILYHVDETFVRKHHGFATFSRIAEIKQLLAEKLHKEVDLIASRGLSETAKKYMLSRVLNV</sequence>
<dbReference type="EMBL" id="FPHL01000007">
    <property type="protein sequence ID" value="SFV54634.1"/>
    <property type="molecule type" value="Genomic_DNA"/>
</dbReference>
<accession>A0A1W1BM62</accession>
<gene>
    <name evidence="2" type="ORF">MNB_SV-10-1299</name>
</gene>